<organism evidence="1 2">
    <name type="scientific">Catharanthus roseus</name>
    <name type="common">Madagascar periwinkle</name>
    <name type="synonym">Vinca rosea</name>
    <dbReference type="NCBI Taxonomy" id="4058"/>
    <lineage>
        <taxon>Eukaryota</taxon>
        <taxon>Viridiplantae</taxon>
        <taxon>Streptophyta</taxon>
        <taxon>Embryophyta</taxon>
        <taxon>Tracheophyta</taxon>
        <taxon>Spermatophyta</taxon>
        <taxon>Magnoliopsida</taxon>
        <taxon>eudicotyledons</taxon>
        <taxon>Gunneridae</taxon>
        <taxon>Pentapetalae</taxon>
        <taxon>asterids</taxon>
        <taxon>lamiids</taxon>
        <taxon>Gentianales</taxon>
        <taxon>Apocynaceae</taxon>
        <taxon>Rauvolfioideae</taxon>
        <taxon>Vinceae</taxon>
        <taxon>Catharanthinae</taxon>
        <taxon>Catharanthus</taxon>
    </lineage>
</organism>
<protein>
    <submittedName>
        <fullName evidence="1">Uncharacterized protein</fullName>
    </submittedName>
</protein>
<gene>
    <name evidence="1" type="ORF">M9H77_20898</name>
</gene>
<name>A0ACC0AMH6_CATRO</name>
<keyword evidence="2" id="KW-1185">Reference proteome</keyword>
<evidence type="ECO:0000313" key="2">
    <source>
        <dbReference type="Proteomes" id="UP001060085"/>
    </source>
</evidence>
<dbReference type="Proteomes" id="UP001060085">
    <property type="component" value="Linkage Group LG05"/>
</dbReference>
<reference evidence="2" key="1">
    <citation type="journal article" date="2023" name="Nat. Plants">
        <title>Single-cell RNA sequencing provides a high-resolution roadmap for understanding the multicellular compartmentation of specialized metabolism.</title>
        <authorList>
            <person name="Sun S."/>
            <person name="Shen X."/>
            <person name="Li Y."/>
            <person name="Li Y."/>
            <person name="Wang S."/>
            <person name="Li R."/>
            <person name="Zhang H."/>
            <person name="Shen G."/>
            <person name="Guo B."/>
            <person name="Wei J."/>
            <person name="Xu J."/>
            <person name="St-Pierre B."/>
            <person name="Chen S."/>
            <person name="Sun C."/>
        </authorList>
    </citation>
    <scope>NUCLEOTIDE SEQUENCE [LARGE SCALE GENOMIC DNA]</scope>
</reference>
<comment type="caution">
    <text evidence="1">The sequence shown here is derived from an EMBL/GenBank/DDBJ whole genome shotgun (WGS) entry which is preliminary data.</text>
</comment>
<proteinExistence type="predicted"/>
<dbReference type="EMBL" id="CM044705">
    <property type="protein sequence ID" value="KAI5661575.1"/>
    <property type="molecule type" value="Genomic_DNA"/>
</dbReference>
<evidence type="ECO:0000313" key="1">
    <source>
        <dbReference type="EMBL" id="KAI5661575.1"/>
    </source>
</evidence>
<accession>A0ACC0AMH6</accession>
<sequence>MIIVIINGRADRVLELPYPTNLWHSYWVISSSLCIWAFLYSGTTYSTDWTFWVSDFFIFSCSSAHSWLTPPANPLTLLGSSSPSASRAPGKEQLVSPKSTTPVVCPTQDQTPTSNGSSIGSTISAQILNPLPPAPPPLELYKVRDLLIFSQNSPQGSSNPLKFSPNLHIKELIIIWTSN</sequence>